<dbReference type="InterPro" id="IPR014284">
    <property type="entry name" value="RNA_pol_sigma-70_dom"/>
</dbReference>
<dbReference type="Pfam" id="PF08281">
    <property type="entry name" value="Sigma70_r4_2"/>
    <property type="match status" value="1"/>
</dbReference>
<dbReference type="NCBIfam" id="TIGR02937">
    <property type="entry name" value="sigma70-ECF"/>
    <property type="match status" value="1"/>
</dbReference>
<keyword evidence="2" id="KW-0805">Transcription regulation</keyword>
<dbReference type="GO" id="GO:0003677">
    <property type="term" value="F:DNA binding"/>
    <property type="evidence" value="ECO:0007669"/>
    <property type="project" value="InterPro"/>
</dbReference>
<dbReference type="InterPro" id="IPR013324">
    <property type="entry name" value="RNA_pol_sigma_r3/r4-like"/>
</dbReference>
<feature type="compositionally biased region" description="Pro residues" evidence="5">
    <location>
        <begin position="218"/>
        <end position="237"/>
    </location>
</feature>
<dbReference type="Pfam" id="PF04542">
    <property type="entry name" value="Sigma70_r2"/>
    <property type="match status" value="1"/>
</dbReference>
<dbReference type="GO" id="GO:0016987">
    <property type="term" value="F:sigma factor activity"/>
    <property type="evidence" value="ECO:0007669"/>
    <property type="project" value="UniProtKB-KW"/>
</dbReference>
<dbReference type="EMBL" id="AUZX01010189">
    <property type="protein sequence ID" value="EQD48887.1"/>
    <property type="molecule type" value="Genomic_DNA"/>
</dbReference>
<dbReference type="AlphaFoldDB" id="T0ZW66"/>
<evidence type="ECO:0000256" key="5">
    <source>
        <dbReference type="SAM" id="MobiDB-lite"/>
    </source>
</evidence>
<evidence type="ECO:0000256" key="1">
    <source>
        <dbReference type="ARBA" id="ARBA00010641"/>
    </source>
</evidence>
<evidence type="ECO:0000259" key="7">
    <source>
        <dbReference type="Pfam" id="PF08281"/>
    </source>
</evidence>
<accession>T0ZW66</accession>
<evidence type="ECO:0000259" key="6">
    <source>
        <dbReference type="Pfam" id="PF04542"/>
    </source>
</evidence>
<dbReference type="InterPro" id="IPR036388">
    <property type="entry name" value="WH-like_DNA-bd_sf"/>
</dbReference>
<evidence type="ECO:0000313" key="8">
    <source>
        <dbReference type="EMBL" id="EQD48887.1"/>
    </source>
</evidence>
<reference evidence="8" key="2">
    <citation type="journal article" date="2014" name="ISME J.">
        <title>Microbial stratification in low pH oxic and suboxic macroscopic growths along an acid mine drainage.</title>
        <authorList>
            <person name="Mendez-Garcia C."/>
            <person name="Mesa V."/>
            <person name="Sprenger R.R."/>
            <person name="Richter M."/>
            <person name="Diez M.S."/>
            <person name="Solano J."/>
            <person name="Bargiela R."/>
            <person name="Golyshina O.V."/>
            <person name="Manteca A."/>
            <person name="Ramos J.L."/>
            <person name="Gallego J.R."/>
            <person name="Llorente I."/>
            <person name="Martins Dos Santos V.A."/>
            <person name="Jensen O.N."/>
            <person name="Pelaez A.I."/>
            <person name="Sanchez J."/>
            <person name="Ferrer M."/>
        </authorList>
    </citation>
    <scope>NUCLEOTIDE SEQUENCE</scope>
</reference>
<dbReference type="Gene3D" id="1.10.1740.10">
    <property type="match status" value="1"/>
</dbReference>
<proteinExistence type="inferred from homology"/>
<dbReference type="InterPro" id="IPR007627">
    <property type="entry name" value="RNA_pol_sigma70_r2"/>
</dbReference>
<organism evidence="8">
    <name type="scientific">mine drainage metagenome</name>
    <dbReference type="NCBI Taxonomy" id="410659"/>
    <lineage>
        <taxon>unclassified sequences</taxon>
        <taxon>metagenomes</taxon>
        <taxon>ecological metagenomes</taxon>
    </lineage>
</organism>
<gene>
    <name evidence="8" type="ORF">B1A_13891</name>
</gene>
<dbReference type="PANTHER" id="PTHR43133:SF63">
    <property type="entry name" value="RNA POLYMERASE SIGMA FACTOR FECI-RELATED"/>
    <property type="match status" value="1"/>
</dbReference>
<evidence type="ECO:0000256" key="3">
    <source>
        <dbReference type="ARBA" id="ARBA00023082"/>
    </source>
</evidence>
<sequence length="237" mass="25736">MPMTAASALHERATSSARPTPQSSHPPAPAVSASALSGVDQRQRRGLLRFLTRRTGSAEEAEDILQDAYTRILAVVHPGEIDMLDRYLWRAALNVMTDHSRTRQRRALLTETLIVQAEQFSPSAEVVADAQERLALTGAAVNALPPRCAEAFQLRIVQGLPFEDVGQAMHISARMAKIYVARTLRALRDGLDGTRVPAVPARPTRPRAPVRPQHATVPPHPARVPTPPAPTAPHAPL</sequence>
<feature type="region of interest" description="Disordered" evidence="5">
    <location>
        <begin position="193"/>
        <end position="237"/>
    </location>
</feature>
<feature type="domain" description="RNA polymerase sigma-70 region 2" evidence="6">
    <location>
        <begin position="44"/>
        <end position="106"/>
    </location>
</feature>
<dbReference type="GO" id="GO:0006352">
    <property type="term" value="P:DNA-templated transcription initiation"/>
    <property type="evidence" value="ECO:0007669"/>
    <property type="project" value="InterPro"/>
</dbReference>
<keyword evidence="4" id="KW-0804">Transcription</keyword>
<feature type="region of interest" description="Disordered" evidence="5">
    <location>
        <begin position="1"/>
        <end position="39"/>
    </location>
</feature>
<feature type="non-terminal residue" evidence="8">
    <location>
        <position position="237"/>
    </location>
</feature>
<comment type="caution">
    <text evidence="8">The sequence shown here is derived from an EMBL/GenBank/DDBJ whole genome shotgun (WGS) entry which is preliminary data.</text>
</comment>
<name>T0ZW66_9ZZZZ</name>
<protein>
    <submittedName>
        <fullName evidence="8">RNA polymerase sigma-70 domain protein</fullName>
    </submittedName>
</protein>
<reference evidence="8" key="1">
    <citation type="submission" date="2013-08" db="EMBL/GenBank/DDBJ databases">
        <authorList>
            <person name="Mendez C."/>
            <person name="Richter M."/>
            <person name="Ferrer M."/>
            <person name="Sanchez J."/>
        </authorList>
    </citation>
    <scope>NUCLEOTIDE SEQUENCE</scope>
</reference>
<keyword evidence="3" id="KW-0731">Sigma factor</keyword>
<evidence type="ECO:0000256" key="4">
    <source>
        <dbReference type="ARBA" id="ARBA00023163"/>
    </source>
</evidence>
<evidence type="ECO:0000256" key="2">
    <source>
        <dbReference type="ARBA" id="ARBA00023015"/>
    </source>
</evidence>
<dbReference type="PANTHER" id="PTHR43133">
    <property type="entry name" value="RNA POLYMERASE ECF-TYPE SIGMA FACTO"/>
    <property type="match status" value="1"/>
</dbReference>
<dbReference type="InterPro" id="IPR039425">
    <property type="entry name" value="RNA_pol_sigma-70-like"/>
</dbReference>
<feature type="domain" description="RNA polymerase sigma factor 70 region 4 type 2" evidence="7">
    <location>
        <begin position="139"/>
        <end position="187"/>
    </location>
</feature>
<dbReference type="InterPro" id="IPR013249">
    <property type="entry name" value="RNA_pol_sigma70_r4_t2"/>
</dbReference>
<dbReference type="InterPro" id="IPR013325">
    <property type="entry name" value="RNA_pol_sigma_r2"/>
</dbReference>
<dbReference type="SUPFAM" id="SSF88659">
    <property type="entry name" value="Sigma3 and sigma4 domains of RNA polymerase sigma factors"/>
    <property type="match status" value="1"/>
</dbReference>
<comment type="similarity">
    <text evidence="1">Belongs to the sigma-70 factor family. ECF subfamily.</text>
</comment>
<dbReference type="SUPFAM" id="SSF88946">
    <property type="entry name" value="Sigma2 domain of RNA polymerase sigma factors"/>
    <property type="match status" value="1"/>
</dbReference>
<dbReference type="Gene3D" id="1.10.10.10">
    <property type="entry name" value="Winged helix-like DNA-binding domain superfamily/Winged helix DNA-binding domain"/>
    <property type="match status" value="1"/>
</dbReference>